<dbReference type="GO" id="GO:0046872">
    <property type="term" value="F:metal ion binding"/>
    <property type="evidence" value="ECO:0007669"/>
    <property type="project" value="UniProtKB-KW"/>
</dbReference>
<feature type="domain" description="MPN" evidence="8">
    <location>
        <begin position="85"/>
        <end position="207"/>
    </location>
</feature>
<name>A0AAP3M484_9LACO</name>
<dbReference type="Proteomes" id="UP001213015">
    <property type="component" value="Unassembled WGS sequence"/>
</dbReference>
<dbReference type="CDD" id="cd08071">
    <property type="entry name" value="MPN_DUF2466"/>
    <property type="match status" value="1"/>
</dbReference>
<evidence type="ECO:0000256" key="3">
    <source>
        <dbReference type="ARBA" id="ARBA00022723"/>
    </source>
</evidence>
<dbReference type="PROSITE" id="PS01302">
    <property type="entry name" value="UPF0758"/>
    <property type="match status" value="1"/>
</dbReference>
<keyword evidence="4" id="KW-0378">Hydrolase</keyword>
<protein>
    <submittedName>
        <fullName evidence="9">JAB domain-containing protein</fullName>
    </submittedName>
</protein>
<evidence type="ECO:0000256" key="5">
    <source>
        <dbReference type="ARBA" id="ARBA00022833"/>
    </source>
</evidence>
<evidence type="ECO:0000313" key="9">
    <source>
        <dbReference type="EMBL" id="MCZ3845301.1"/>
    </source>
</evidence>
<comment type="similarity">
    <text evidence="1 7">Belongs to the UPF0758 family.</text>
</comment>
<organism evidence="9 10">
    <name type="scientific">Lactobacillus mulieris</name>
    <dbReference type="NCBI Taxonomy" id="2508708"/>
    <lineage>
        <taxon>Bacteria</taxon>
        <taxon>Bacillati</taxon>
        <taxon>Bacillota</taxon>
        <taxon>Bacilli</taxon>
        <taxon>Lactobacillales</taxon>
        <taxon>Lactobacillaceae</taxon>
        <taxon>Lactobacillus</taxon>
    </lineage>
</organism>
<keyword evidence="5" id="KW-0862">Zinc</keyword>
<dbReference type="GeneID" id="97459280"/>
<evidence type="ECO:0000313" key="10">
    <source>
        <dbReference type="Proteomes" id="UP001213015"/>
    </source>
</evidence>
<proteinExistence type="inferred from homology"/>
<dbReference type="RefSeq" id="WP_006586543.1">
    <property type="nucleotide sequence ID" value="NZ_CABMGH010000037.1"/>
</dbReference>
<keyword evidence="2" id="KW-0645">Protease</keyword>
<dbReference type="InterPro" id="IPR020891">
    <property type="entry name" value="UPF0758_CS"/>
</dbReference>
<keyword evidence="6" id="KW-0482">Metalloprotease</keyword>
<keyword evidence="3" id="KW-0479">Metal-binding</keyword>
<dbReference type="PROSITE" id="PS50249">
    <property type="entry name" value="MPN"/>
    <property type="match status" value="1"/>
</dbReference>
<evidence type="ECO:0000259" key="8">
    <source>
        <dbReference type="PROSITE" id="PS50249"/>
    </source>
</evidence>
<dbReference type="Pfam" id="PF04002">
    <property type="entry name" value="RadC"/>
    <property type="match status" value="1"/>
</dbReference>
<dbReference type="InterPro" id="IPR001405">
    <property type="entry name" value="UPF0758"/>
</dbReference>
<dbReference type="PANTHER" id="PTHR30471">
    <property type="entry name" value="DNA REPAIR PROTEIN RADC"/>
    <property type="match status" value="1"/>
</dbReference>
<evidence type="ECO:0000256" key="6">
    <source>
        <dbReference type="ARBA" id="ARBA00023049"/>
    </source>
</evidence>
<dbReference type="NCBIfam" id="TIGR00608">
    <property type="entry name" value="radc"/>
    <property type="match status" value="1"/>
</dbReference>
<reference evidence="9" key="1">
    <citation type="submission" date="2022-01" db="EMBL/GenBank/DDBJ databases">
        <title>VMRC isolate genome collection.</title>
        <authorList>
            <person name="France M."/>
            <person name="Rutt L."/>
            <person name="Humphrys M."/>
            <person name="Ravel J."/>
        </authorList>
    </citation>
    <scope>NUCLEOTIDE SEQUENCE</scope>
    <source>
        <strain evidence="9">C0127B5</strain>
    </source>
</reference>
<evidence type="ECO:0000256" key="1">
    <source>
        <dbReference type="ARBA" id="ARBA00010243"/>
    </source>
</evidence>
<comment type="caution">
    <text evidence="9">The sequence shown here is derived from an EMBL/GenBank/DDBJ whole genome shotgun (WGS) entry which is preliminary data.</text>
</comment>
<sequence length="207" mass="23967">MQIADKDHYLLKTDQELLNEIFILLEEAGIKSFAELNNVLLNKKLENFGQIYDYLTSCQIDDELLSRTITLLKRLKAVRTRKLIQFVSSHEVGKYLIDRFLGVEQEQLVVIYLDNKNKVLGERLLFQGTVNRSVVHPRDIFRWAVFYNSVGILIAHNHPSGDANPSQKDIEFTKQINKASDLMGINFLDHIIVADRSYLSFKEEQLI</sequence>
<dbReference type="AlphaFoldDB" id="A0AAP3M484"/>
<accession>A0AAP3M484</accession>
<dbReference type="Gene3D" id="3.40.140.10">
    <property type="entry name" value="Cytidine Deaminase, domain 2"/>
    <property type="match status" value="1"/>
</dbReference>
<dbReference type="GO" id="GO:0006508">
    <property type="term" value="P:proteolysis"/>
    <property type="evidence" value="ECO:0007669"/>
    <property type="project" value="UniProtKB-KW"/>
</dbReference>
<dbReference type="GO" id="GO:0008237">
    <property type="term" value="F:metallopeptidase activity"/>
    <property type="evidence" value="ECO:0007669"/>
    <property type="project" value="UniProtKB-KW"/>
</dbReference>
<dbReference type="InterPro" id="IPR025657">
    <property type="entry name" value="RadC_JAB"/>
</dbReference>
<dbReference type="InterPro" id="IPR037518">
    <property type="entry name" value="MPN"/>
</dbReference>
<dbReference type="EMBL" id="JAKHLF010000014">
    <property type="protein sequence ID" value="MCZ3845301.1"/>
    <property type="molecule type" value="Genomic_DNA"/>
</dbReference>
<dbReference type="PANTHER" id="PTHR30471:SF3">
    <property type="entry name" value="UPF0758 PROTEIN YEES-RELATED"/>
    <property type="match status" value="1"/>
</dbReference>
<gene>
    <name evidence="9" type="ORF">L2422_07325</name>
</gene>
<evidence type="ECO:0000256" key="4">
    <source>
        <dbReference type="ARBA" id="ARBA00022801"/>
    </source>
</evidence>
<evidence type="ECO:0000256" key="7">
    <source>
        <dbReference type="RuleBase" id="RU003797"/>
    </source>
</evidence>
<evidence type="ECO:0000256" key="2">
    <source>
        <dbReference type="ARBA" id="ARBA00022670"/>
    </source>
</evidence>